<name>A0A9W8JD52_9AGAR</name>
<accession>A0A9W8JD52</accession>
<evidence type="ECO:0000256" key="1">
    <source>
        <dbReference type="SAM" id="Coils"/>
    </source>
</evidence>
<reference evidence="3" key="1">
    <citation type="submission" date="2022-06" db="EMBL/GenBank/DDBJ databases">
        <title>Genome Sequence of Candolleomyces eurysporus.</title>
        <authorList>
            <person name="Buettner E."/>
        </authorList>
    </citation>
    <scope>NUCLEOTIDE SEQUENCE</scope>
    <source>
        <strain evidence="3">VTCC 930004</strain>
    </source>
</reference>
<gene>
    <name evidence="3" type="ORF">H1R20_g5223</name>
</gene>
<keyword evidence="1" id="KW-0175">Coiled coil</keyword>
<sequence length="319" mass="37329">MSSTTVNATSTTAYSNNPFRITYEESDKRFPFDGTFRTAYSLDEKREAGNILKNLKNSEQLIKYLEKNGRISTEDQIPKNIKKWGVIFRCRGELAWEESLLQEKNRNIKREVRRLREEMGRNGRRIEAIGRETIDIHRQINQSIKEVKEVIQQDQERLQEEDRWCLLSDRVKAGDIGKEYPPVKELSFKERRDWRGRMCLLCKRTPVAPLTPLDAPDAATKEEGEIDESWRGDTAEWKKKPETDENGWPIISAEEWGKATGTEPWGTWDPKKIDRSVWIPREAKKKPLGRKRGTKKTKKENPNDGDESDWDFWGGHYDD</sequence>
<proteinExistence type="predicted"/>
<organism evidence="3 4">
    <name type="scientific">Candolleomyces eurysporus</name>
    <dbReference type="NCBI Taxonomy" id="2828524"/>
    <lineage>
        <taxon>Eukaryota</taxon>
        <taxon>Fungi</taxon>
        <taxon>Dikarya</taxon>
        <taxon>Basidiomycota</taxon>
        <taxon>Agaricomycotina</taxon>
        <taxon>Agaricomycetes</taxon>
        <taxon>Agaricomycetidae</taxon>
        <taxon>Agaricales</taxon>
        <taxon>Agaricineae</taxon>
        <taxon>Psathyrellaceae</taxon>
        <taxon>Candolleomyces</taxon>
    </lineage>
</organism>
<dbReference type="Proteomes" id="UP001140091">
    <property type="component" value="Unassembled WGS sequence"/>
</dbReference>
<comment type="caution">
    <text evidence="3">The sequence shown here is derived from an EMBL/GenBank/DDBJ whole genome shotgun (WGS) entry which is preliminary data.</text>
</comment>
<dbReference type="AlphaFoldDB" id="A0A9W8JD52"/>
<dbReference type="OrthoDB" id="10563939at2759"/>
<feature type="compositionally biased region" description="Basic and acidic residues" evidence="2">
    <location>
        <begin position="219"/>
        <end position="243"/>
    </location>
</feature>
<feature type="non-terminal residue" evidence="3">
    <location>
        <position position="319"/>
    </location>
</feature>
<evidence type="ECO:0000313" key="3">
    <source>
        <dbReference type="EMBL" id="KAJ2931864.1"/>
    </source>
</evidence>
<evidence type="ECO:0000313" key="4">
    <source>
        <dbReference type="Proteomes" id="UP001140091"/>
    </source>
</evidence>
<protein>
    <submittedName>
        <fullName evidence="3">Uncharacterized protein</fullName>
    </submittedName>
</protein>
<evidence type="ECO:0000256" key="2">
    <source>
        <dbReference type="SAM" id="MobiDB-lite"/>
    </source>
</evidence>
<feature type="coiled-coil region" evidence="1">
    <location>
        <begin position="98"/>
        <end position="161"/>
    </location>
</feature>
<feature type="compositionally biased region" description="Basic residues" evidence="2">
    <location>
        <begin position="283"/>
        <end position="298"/>
    </location>
</feature>
<feature type="region of interest" description="Disordered" evidence="2">
    <location>
        <begin position="213"/>
        <end position="319"/>
    </location>
</feature>
<dbReference type="EMBL" id="JANBPK010000794">
    <property type="protein sequence ID" value="KAJ2931864.1"/>
    <property type="molecule type" value="Genomic_DNA"/>
</dbReference>
<keyword evidence="4" id="KW-1185">Reference proteome</keyword>